<proteinExistence type="predicted"/>
<evidence type="ECO:0000313" key="1">
    <source>
        <dbReference type="EMBL" id="CAI6368742.1"/>
    </source>
</evidence>
<keyword evidence="2" id="KW-1185">Reference proteome</keyword>
<organism evidence="1 2">
    <name type="scientific">Macrosiphum euphorbiae</name>
    <name type="common">potato aphid</name>
    <dbReference type="NCBI Taxonomy" id="13131"/>
    <lineage>
        <taxon>Eukaryota</taxon>
        <taxon>Metazoa</taxon>
        <taxon>Ecdysozoa</taxon>
        <taxon>Arthropoda</taxon>
        <taxon>Hexapoda</taxon>
        <taxon>Insecta</taxon>
        <taxon>Pterygota</taxon>
        <taxon>Neoptera</taxon>
        <taxon>Paraneoptera</taxon>
        <taxon>Hemiptera</taxon>
        <taxon>Sternorrhyncha</taxon>
        <taxon>Aphidomorpha</taxon>
        <taxon>Aphidoidea</taxon>
        <taxon>Aphididae</taxon>
        <taxon>Macrosiphini</taxon>
        <taxon>Macrosiphum</taxon>
    </lineage>
</organism>
<dbReference type="AlphaFoldDB" id="A0AAV0XMS2"/>
<gene>
    <name evidence="1" type="ORF">MEUPH1_LOCUS23067</name>
</gene>
<sequence length="138" mass="14777">MNHVNSVQRNINSQIQTITDRLCGLEGQAARLSAVENKLQFTTLNSPAFSLALPTENISQIPSTSFNILSSTTMPNVSQHNVPPQHSISSIPVAQPSQVVPHHGCSLLNNASYTSGVSLDPTRIPKYDGPLSPLHPAS</sequence>
<protein>
    <submittedName>
        <fullName evidence="1">Uncharacterized protein</fullName>
    </submittedName>
</protein>
<reference evidence="1 2" key="1">
    <citation type="submission" date="2023-01" db="EMBL/GenBank/DDBJ databases">
        <authorList>
            <person name="Whitehead M."/>
        </authorList>
    </citation>
    <scope>NUCLEOTIDE SEQUENCE [LARGE SCALE GENOMIC DNA]</scope>
</reference>
<dbReference type="EMBL" id="CARXXK010000005">
    <property type="protein sequence ID" value="CAI6368742.1"/>
    <property type="molecule type" value="Genomic_DNA"/>
</dbReference>
<comment type="caution">
    <text evidence="1">The sequence shown here is derived from an EMBL/GenBank/DDBJ whole genome shotgun (WGS) entry which is preliminary data.</text>
</comment>
<dbReference type="Proteomes" id="UP001160148">
    <property type="component" value="Unassembled WGS sequence"/>
</dbReference>
<accession>A0AAV0XMS2</accession>
<name>A0AAV0XMS2_9HEMI</name>
<evidence type="ECO:0000313" key="2">
    <source>
        <dbReference type="Proteomes" id="UP001160148"/>
    </source>
</evidence>